<proteinExistence type="predicted"/>
<reference evidence="1" key="1">
    <citation type="submission" date="2014-09" db="EMBL/GenBank/DDBJ databases">
        <authorList>
            <person name="Magalhaes I.L.F."/>
            <person name="Oliveira U."/>
            <person name="Santos F.R."/>
            <person name="Vidigal T.H.D.A."/>
            <person name="Brescovit A.D."/>
            <person name="Santos A.J."/>
        </authorList>
    </citation>
    <scope>NUCLEOTIDE SEQUENCE</scope>
    <source>
        <tissue evidence="1">Shoot tissue taken approximately 20 cm above the soil surface</tissue>
    </source>
</reference>
<dbReference type="AlphaFoldDB" id="A0A0A9D3S7"/>
<protein>
    <submittedName>
        <fullName evidence="1">Uncharacterized protein</fullName>
    </submittedName>
</protein>
<reference evidence="1" key="2">
    <citation type="journal article" date="2015" name="Data Brief">
        <title>Shoot transcriptome of the giant reed, Arundo donax.</title>
        <authorList>
            <person name="Barrero R.A."/>
            <person name="Guerrero F.D."/>
            <person name="Moolhuijzen P."/>
            <person name="Goolsby J.A."/>
            <person name="Tidwell J."/>
            <person name="Bellgard S.E."/>
            <person name="Bellgard M.I."/>
        </authorList>
    </citation>
    <scope>NUCLEOTIDE SEQUENCE</scope>
    <source>
        <tissue evidence="1">Shoot tissue taken approximately 20 cm above the soil surface</tissue>
    </source>
</reference>
<evidence type="ECO:0000313" key="1">
    <source>
        <dbReference type="EMBL" id="JAD81348.1"/>
    </source>
</evidence>
<name>A0A0A9D3S7_ARUDO</name>
<dbReference type="EMBL" id="GBRH01216547">
    <property type="protein sequence ID" value="JAD81348.1"/>
    <property type="molecule type" value="Transcribed_RNA"/>
</dbReference>
<accession>A0A0A9D3S7</accession>
<organism evidence="1">
    <name type="scientific">Arundo donax</name>
    <name type="common">Giant reed</name>
    <name type="synonym">Donax arundinaceus</name>
    <dbReference type="NCBI Taxonomy" id="35708"/>
    <lineage>
        <taxon>Eukaryota</taxon>
        <taxon>Viridiplantae</taxon>
        <taxon>Streptophyta</taxon>
        <taxon>Embryophyta</taxon>
        <taxon>Tracheophyta</taxon>
        <taxon>Spermatophyta</taxon>
        <taxon>Magnoliopsida</taxon>
        <taxon>Liliopsida</taxon>
        <taxon>Poales</taxon>
        <taxon>Poaceae</taxon>
        <taxon>PACMAD clade</taxon>
        <taxon>Arundinoideae</taxon>
        <taxon>Arundineae</taxon>
        <taxon>Arundo</taxon>
    </lineage>
</organism>
<sequence length="61" mass="6922">MANFHCSSLTTCMLGGFTMDLELNPGTFKSHLATMYEYGNPPIINKCHFRLRTVNKFNLGH</sequence>